<sequence length="157" mass="17670">MEAGEKEMCCRLTRQQSNERVRACCEETGTIYYDSPILPVRVPKQNRTNDFELDFVNERRRQSGKEHCERLLSSRCLAGARAGCALSASRRCKPSLFKMLGFSRSNGADDLCTWESREACESTHMASCLLAVGLSCTEYARDTCDAAYTYNAPTLNR</sequence>
<gene>
    <name evidence="1" type="ORF">CYMTET_12715</name>
</gene>
<dbReference type="PANTHER" id="PTHR36773:SF1">
    <property type="entry name" value="EXPRESSED PROTEIN"/>
    <property type="match status" value="1"/>
</dbReference>
<evidence type="ECO:0000313" key="2">
    <source>
        <dbReference type="Proteomes" id="UP001190700"/>
    </source>
</evidence>
<dbReference type="PANTHER" id="PTHR36773">
    <property type="entry name" value="EXPRESSED PROTEIN"/>
    <property type="match status" value="1"/>
</dbReference>
<proteinExistence type="predicted"/>
<keyword evidence="2" id="KW-1185">Reference proteome</keyword>
<accession>A0AAE0GJX5</accession>
<dbReference type="GO" id="GO:0009536">
    <property type="term" value="C:plastid"/>
    <property type="evidence" value="ECO:0007669"/>
    <property type="project" value="TreeGrafter"/>
</dbReference>
<name>A0AAE0GJX5_9CHLO</name>
<reference evidence="1 2" key="1">
    <citation type="journal article" date="2015" name="Genome Biol. Evol.">
        <title>Comparative Genomics of a Bacterivorous Green Alga Reveals Evolutionary Causalities and Consequences of Phago-Mixotrophic Mode of Nutrition.</title>
        <authorList>
            <person name="Burns J.A."/>
            <person name="Paasch A."/>
            <person name="Narechania A."/>
            <person name="Kim E."/>
        </authorList>
    </citation>
    <scope>NUCLEOTIDE SEQUENCE [LARGE SCALE GENOMIC DNA]</scope>
    <source>
        <strain evidence="1 2">PLY_AMNH</strain>
    </source>
</reference>
<evidence type="ECO:0000313" key="1">
    <source>
        <dbReference type="EMBL" id="KAK3279399.1"/>
    </source>
</evidence>
<dbReference type="EMBL" id="LGRX02004951">
    <property type="protein sequence ID" value="KAK3279399.1"/>
    <property type="molecule type" value="Genomic_DNA"/>
</dbReference>
<dbReference type="AlphaFoldDB" id="A0AAE0GJX5"/>
<organism evidence="1 2">
    <name type="scientific">Cymbomonas tetramitiformis</name>
    <dbReference type="NCBI Taxonomy" id="36881"/>
    <lineage>
        <taxon>Eukaryota</taxon>
        <taxon>Viridiplantae</taxon>
        <taxon>Chlorophyta</taxon>
        <taxon>Pyramimonadophyceae</taxon>
        <taxon>Pyramimonadales</taxon>
        <taxon>Pyramimonadaceae</taxon>
        <taxon>Cymbomonas</taxon>
    </lineage>
</organism>
<comment type="caution">
    <text evidence="1">The sequence shown here is derived from an EMBL/GenBank/DDBJ whole genome shotgun (WGS) entry which is preliminary data.</text>
</comment>
<dbReference type="Proteomes" id="UP001190700">
    <property type="component" value="Unassembled WGS sequence"/>
</dbReference>
<protein>
    <submittedName>
        <fullName evidence="1">Uncharacterized protein</fullName>
    </submittedName>
</protein>